<evidence type="ECO:0000256" key="3">
    <source>
        <dbReference type="ARBA" id="ARBA00022840"/>
    </source>
</evidence>
<dbReference type="PANTHER" id="PTHR32071">
    <property type="entry name" value="TRANSCRIPTIONAL REGULATORY PROTEIN"/>
    <property type="match status" value="1"/>
</dbReference>
<dbReference type="InterPro" id="IPR011006">
    <property type="entry name" value="CheY-like_superfamily"/>
</dbReference>
<dbReference type="InterPro" id="IPR027417">
    <property type="entry name" value="P-loop_NTPase"/>
</dbReference>
<dbReference type="GO" id="GO:0043565">
    <property type="term" value="F:sequence-specific DNA binding"/>
    <property type="evidence" value="ECO:0007669"/>
    <property type="project" value="InterPro"/>
</dbReference>
<dbReference type="Gene3D" id="3.40.50.2300">
    <property type="match status" value="1"/>
</dbReference>
<feature type="domain" description="Sigma-54 factor interaction" evidence="7">
    <location>
        <begin position="143"/>
        <end position="372"/>
    </location>
</feature>
<dbReference type="Pfam" id="PF02954">
    <property type="entry name" value="HTH_8"/>
    <property type="match status" value="1"/>
</dbReference>
<keyword evidence="1" id="KW-0597">Phosphoprotein</keyword>
<keyword evidence="5" id="KW-0238">DNA-binding</keyword>
<evidence type="ECO:0000256" key="6">
    <source>
        <dbReference type="ARBA" id="ARBA00023163"/>
    </source>
</evidence>
<dbReference type="FunFam" id="3.40.50.2300:FF:000018">
    <property type="entry name" value="DNA-binding transcriptional regulator NtrC"/>
    <property type="match status" value="1"/>
</dbReference>
<dbReference type="InterPro" id="IPR002078">
    <property type="entry name" value="Sigma_54_int"/>
</dbReference>
<dbReference type="PANTHER" id="PTHR32071:SF119">
    <property type="entry name" value="SIGMA L-DEPENDENT TRANSCRIPTIONAL REGULATOR YPLP-RELATED"/>
    <property type="match status" value="1"/>
</dbReference>
<evidence type="ECO:0000313" key="9">
    <source>
        <dbReference type="EMBL" id="VAX34606.1"/>
    </source>
</evidence>
<evidence type="ECO:0000256" key="4">
    <source>
        <dbReference type="ARBA" id="ARBA00023015"/>
    </source>
</evidence>
<keyword evidence="2" id="KW-0547">Nucleotide-binding</keyword>
<dbReference type="Gene3D" id="3.40.50.300">
    <property type="entry name" value="P-loop containing nucleotide triphosphate hydrolases"/>
    <property type="match status" value="1"/>
</dbReference>
<feature type="domain" description="Response regulatory" evidence="8">
    <location>
        <begin position="4"/>
        <end position="118"/>
    </location>
</feature>
<dbReference type="PROSITE" id="PS00688">
    <property type="entry name" value="SIGMA54_INTERACT_3"/>
    <property type="match status" value="1"/>
</dbReference>
<dbReference type="Pfam" id="PF25601">
    <property type="entry name" value="AAA_lid_14"/>
    <property type="match status" value="1"/>
</dbReference>
<dbReference type="Pfam" id="PF00072">
    <property type="entry name" value="Response_reg"/>
    <property type="match status" value="1"/>
</dbReference>
<dbReference type="SUPFAM" id="SSF52540">
    <property type="entry name" value="P-loop containing nucleoside triphosphate hydrolases"/>
    <property type="match status" value="1"/>
</dbReference>
<dbReference type="InterPro" id="IPR002197">
    <property type="entry name" value="HTH_Fis"/>
</dbReference>
<dbReference type="GO" id="GO:0005524">
    <property type="term" value="F:ATP binding"/>
    <property type="evidence" value="ECO:0007669"/>
    <property type="project" value="UniProtKB-KW"/>
</dbReference>
<evidence type="ECO:0000256" key="1">
    <source>
        <dbReference type="ARBA" id="ARBA00022553"/>
    </source>
</evidence>
<dbReference type="Gene3D" id="1.10.10.60">
    <property type="entry name" value="Homeodomain-like"/>
    <property type="match status" value="1"/>
</dbReference>
<dbReference type="Pfam" id="PF00158">
    <property type="entry name" value="Sigma54_activat"/>
    <property type="match status" value="1"/>
</dbReference>
<dbReference type="InterPro" id="IPR001789">
    <property type="entry name" value="Sig_transdc_resp-reg_receiver"/>
</dbReference>
<dbReference type="SUPFAM" id="SSF52172">
    <property type="entry name" value="CheY-like"/>
    <property type="match status" value="1"/>
</dbReference>
<dbReference type="EMBL" id="UOGI01000356">
    <property type="protein sequence ID" value="VAX34606.1"/>
    <property type="molecule type" value="Genomic_DNA"/>
</dbReference>
<dbReference type="InterPro" id="IPR025944">
    <property type="entry name" value="Sigma_54_int_dom_CS"/>
</dbReference>
<dbReference type="PROSITE" id="PS00676">
    <property type="entry name" value="SIGMA54_INTERACT_2"/>
    <property type="match status" value="1"/>
</dbReference>
<dbReference type="PROSITE" id="PS50045">
    <property type="entry name" value="SIGMA54_INTERACT_4"/>
    <property type="match status" value="1"/>
</dbReference>
<evidence type="ECO:0000259" key="8">
    <source>
        <dbReference type="PROSITE" id="PS50110"/>
    </source>
</evidence>
<dbReference type="AlphaFoldDB" id="A0A3B1CVI2"/>
<keyword evidence="4" id="KW-0805">Transcription regulation</keyword>
<dbReference type="GO" id="GO:0006355">
    <property type="term" value="P:regulation of DNA-templated transcription"/>
    <property type="evidence" value="ECO:0007669"/>
    <property type="project" value="InterPro"/>
</dbReference>
<protein>
    <submittedName>
        <fullName evidence="9">Response regulator of zinc sigma-54-dependent two-component system</fullName>
    </submittedName>
</protein>
<dbReference type="InterPro" id="IPR025943">
    <property type="entry name" value="Sigma_54_int_dom_ATP-bd_2"/>
</dbReference>
<dbReference type="InterPro" id="IPR025662">
    <property type="entry name" value="Sigma_54_int_dom_ATP-bd_1"/>
</dbReference>
<name>A0A3B1CVI2_9ZZZZ</name>
<accession>A0A3B1CVI2</accession>
<dbReference type="GO" id="GO:0000160">
    <property type="term" value="P:phosphorelay signal transduction system"/>
    <property type="evidence" value="ECO:0007669"/>
    <property type="project" value="InterPro"/>
</dbReference>
<evidence type="ECO:0000256" key="5">
    <source>
        <dbReference type="ARBA" id="ARBA00023125"/>
    </source>
</evidence>
<sequence>MSIKIFIAEDEEITLKHLMYALGNEGYTVSGAKDGLEAWQKIEKEHFDIVITDIKMPGLDGMSLLEKIKEKGMETDVIVITGFGSIDSAVEAMKKGAYDYITKPFNLDELLLRVRKICEKKSLERENIALKTSLGIDKDLPTFIAKSKKMKDVINVIRSITASDCNVIITGESGVGKGLVAKLIHYTGTRVNRPFLAINCAIFTEELLASELFGHERGAFTGAVTTKKGLLEIADTGTLFLDEIAEMSPSLQAKLLKVIEDREFFRVGGTRPVRVDVRFIAATNQDINGLVTKGTFRKDLFYRLNVMDIYIPPLRERKEDILPLSKYFLEKHAKKARKDIKGFARETMEILKSYSYPGNVRELENIIERAVILEQTSLIQPKNLPVTMQMFQIETIDPSRLRTIDELNREYALKILDHLEGNKTRAAKMLGISRTSLWRILREKD</sequence>
<dbReference type="PROSITE" id="PS00675">
    <property type="entry name" value="SIGMA54_INTERACT_1"/>
    <property type="match status" value="1"/>
</dbReference>
<dbReference type="SMART" id="SM00448">
    <property type="entry name" value="REC"/>
    <property type="match status" value="1"/>
</dbReference>
<gene>
    <name evidence="9" type="ORF">MNBD_NITROSPIRAE03-840</name>
</gene>
<keyword evidence="6" id="KW-0804">Transcription</keyword>
<dbReference type="InterPro" id="IPR009057">
    <property type="entry name" value="Homeodomain-like_sf"/>
</dbReference>
<evidence type="ECO:0000256" key="2">
    <source>
        <dbReference type="ARBA" id="ARBA00022741"/>
    </source>
</evidence>
<organism evidence="9">
    <name type="scientific">hydrothermal vent metagenome</name>
    <dbReference type="NCBI Taxonomy" id="652676"/>
    <lineage>
        <taxon>unclassified sequences</taxon>
        <taxon>metagenomes</taxon>
        <taxon>ecological metagenomes</taxon>
    </lineage>
</organism>
<dbReference type="SMART" id="SM00382">
    <property type="entry name" value="AAA"/>
    <property type="match status" value="1"/>
</dbReference>
<dbReference type="Gene3D" id="1.10.8.60">
    <property type="match status" value="1"/>
</dbReference>
<keyword evidence="3" id="KW-0067">ATP-binding</keyword>
<reference evidence="9" key="1">
    <citation type="submission" date="2018-06" db="EMBL/GenBank/DDBJ databases">
        <authorList>
            <person name="Zhirakovskaya E."/>
        </authorList>
    </citation>
    <scope>NUCLEOTIDE SEQUENCE</scope>
</reference>
<evidence type="ECO:0000259" key="7">
    <source>
        <dbReference type="PROSITE" id="PS50045"/>
    </source>
</evidence>
<dbReference type="InterPro" id="IPR058031">
    <property type="entry name" value="AAA_lid_NorR"/>
</dbReference>
<proteinExistence type="predicted"/>
<dbReference type="SUPFAM" id="SSF46689">
    <property type="entry name" value="Homeodomain-like"/>
    <property type="match status" value="1"/>
</dbReference>
<dbReference type="PRINTS" id="PR01590">
    <property type="entry name" value="HTHFIS"/>
</dbReference>
<dbReference type="CDD" id="cd00009">
    <property type="entry name" value="AAA"/>
    <property type="match status" value="1"/>
</dbReference>
<dbReference type="InterPro" id="IPR003593">
    <property type="entry name" value="AAA+_ATPase"/>
</dbReference>
<dbReference type="PROSITE" id="PS50110">
    <property type="entry name" value="RESPONSE_REGULATORY"/>
    <property type="match status" value="1"/>
</dbReference>
<dbReference type="FunFam" id="3.40.50.300:FF:000006">
    <property type="entry name" value="DNA-binding transcriptional regulator NtrC"/>
    <property type="match status" value="1"/>
</dbReference>